<dbReference type="SUPFAM" id="SSF53098">
    <property type="entry name" value="Ribonuclease H-like"/>
    <property type="match status" value="1"/>
</dbReference>
<evidence type="ECO:0000313" key="3">
    <source>
        <dbReference type="EMBL" id="OWZ18043.1"/>
    </source>
</evidence>
<comment type="caution">
    <text evidence="3">The sequence shown here is derived from an EMBL/GenBank/DDBJ whole genome shotgun (WGS) entry which is preliminary data.</text>
</comment>
<accession>A0A225WK14</accession>
<dbReference type="InterPro" id="IPR012337">
    <property type="entry name" value="RNaseH-like_sf"/>
</dbReference>
<dbReference type="InterPro" id="IPR056924">
    <property type="entry name" value="SH3_Tf2-1"/>
</dbReference>
<dbReference type="STRING" id="4795.A0A225WK14"/>
<feature type="domain" description="Integrase catalytic" evidence="2">
    <location>
        <begin position="1"/>
        <end position="65"/>
    </location>
</feature>
<dbReference type="PANTHER" id="PTHR37984:SF5">
    <property type="entry name" value="PROTEIN NYNRIN-LIKE"/>
    <property type="match status" value="1"/>
</dbReference>
<sequence length="405" mass="44924">MSTASHPETDGQTERFNRVVEDVLRSYATSFKSWKSFLPMVEFAINNAVHSSTSLTPFFVNFGRHPSVPALLGLERPLPVQLSENHDAATPTSTDDASAATHYMAADSNLNAECTRSTTRIPSQGPLTRADLGATAVWTSRRLINPISHRPDPVAATESPPANFASNVVPQRSDVVAVPEFVLQREGIVCYVRDAIAAAVDRQKENADRSGRRNVERFRVGDQVLLSTDGISPTSVRNLDANNLTPRYIGPFTVLKVIRDAYRLQLPPTLKLHPTFYVGRLRRYRPASLPSDNPQLLPQDLILMLQLVHAVLQTFQSMCHRPLALGSCATVQLLLLIVMEMFATSRRPSLHIPSHPRYLVRWIGPLDDTWEPRSTLLEDVPRLVEAYESALSAREHPPGAVAKHA</sequence>
<dbReference type="InterPro" id="IPR036397">
    <property type="entry name" value="RNaseH_sf"/>
</dbReference>
<evidence type="ECO:0000259" key="2">
    <source>
        <dbReference type="PROSITE" id="PS50994"/>
    </source>
</evidence>
<dbReference type="EMBL" id="NBNE01000651">
    <property type="protein sequence ID" value="OWZ18043.1"/>
    <property type="molecule type" value="Genomic_DNA"/>
</dbReference>
<dbReference type="PROSITE" id="PS50013">
    <property type="entry name" value="CHROMO_2"/>
    <property type="match status" value="1"/>
</dbReference>
<protein>
    <recommendedName>
        <fullName evidence="5">Integrase catalytic domain-containing protein</fullName>
    </recommendedName>
</protein>
<dbReference type="GO" id="GO:0003676">
    <property type="term" value="F:nucleic acid binding"/>
    <property type="evidence" value="ECO:0007669"/>
    <property type="project" value="InterPro"/>
</dbReference>
<dbReference type="CDD" id="cd00024">
    <property type="entry name" value="CD_CSD"/>
    <property type="match status" value="1"/>
</dbReference>
<feature type="domain" description="Chromo" evidence="1">
    <location>
        <begin position="337"/>
        <end position="399"/>
    </location>
</feature>
<dbReference type="InterPro" id="IPR001584">
    <property type="entry name" value="Integrase_cat-core"/>
</dbReference>
<dbReference type="Pfam" id="PF24626">
    <property type="entry name" value="SH3_Tf2-1"/>
    <property type="match status" value="1"/>
</dbReference>
<dbReference type="InterPro" id="IPR016197">
    <property type="entry name" value="Chromo-like_dom_sf"/>
</dbReference>
<dbReference type="Gene3D" id="2.40.50.40">
    <property type="match status" value="1"/>
</dbReference>
<dbReference type="InterPro" id="IPR050951">
    <property type="entry name" value="Retrovirus_Pol_polyprotein"/>
</dbReference>
<dbReference type="GO" id="GO:0015074">
    <property type="term" value="P:DNA integration"/>
    <property type="evidence" value="ECO:0007669"/>
    <property type="project" value="InterPro"/>
</dbReference>
<dbReference type="PROSITE" id="PS50994">
    <property type="entry name" value="INTEGRASE"/>
    <property type="match status" value="1"/>
</dbReference>
<dbReference type="OrthoDB" id="128527at2759"/>
<keyword evidence="4" id="KW-1185">Reference proteome</keyword>
<name>A0A225WK14_9STRA</name>
<evidence type="ECO:0008006" key="5">
    <source>
        <dbReference type="Google" id="ProtNLM"/>
    </source>
</evidence>
<dbReference type="Gene3D" id="3.30.420.10">
    <property type="entry name" value="Ribonuclease H-like superfamily/Ribonuclease H"/>
    <property type="match status" value="1"/>
</dbReference>
<dbReference type="Proteomes" id="UP000198211">
    <property type="component" value="Unassembled WGS sequence"/>
</dbReference>
<reference evidence="4" key="1">
    <citation type="submission" date="2017-03" db="EMBL/GenBank/DDBJ databases">
        <title>Phytopthora megakarya and P. palmivora, two closely related causual agents of cacao black pod achieved similar genome size and gene model numbers by different mechanisms.</title>
        <authorList>
            <person name="Ali S."/>
            <person name="Shao J."/>
            <person name="Larry D.J."/>
            <person name="Kronmiller B."/>
            <person name="Shen D."/>
            <person name="Strem M.D."/>
            <person name="Melnick R.L."/>
            <person name="Guiltinan M.J."/>
            <person name="Tyler B.M."/>
            <person name="Meinhardt L.W."/>
            <person name="Bailey B.A."/>
        </authorList>
    </citation>
    <scope>NUCLEOTIDE SEQUENCE [LARGE SCALE GENOMIC DNA]</scope>
    <source>
        <strain evidence="4">zdho120</strain>
    </source>
</reference>
<dbReference type="AlphaFoldDB" id="A0A225WK14"/>
<dbReference type="SUPFAM" id="SSF54160">
    <property type="entry name" value="Chromo domain-like"/>
    <property type="match status" value="1"/>
</dbReference>
<gene>
    <name evidence="3" type="ORF">PHMEG_0007928</name>
</gene>
<dbReference type="InterPro" id="IPR000953">
    <property type="entry name" value="Chromo/chromo_shadow_dom"/>
</dbReference>
<dbReference type="PANTHER" id="PTHR37984">
    <property type="entry name" value="PROTEIN CBG26694"/>
    <property type="match status" value="1"/>
</dbReference>
<evidence type="ECO:0000259" key="1">
    <source>
        <dbReference type="PROSITE" id="PS50013"/>
    </source>
</evidence>
<evidence type="ECO:0000313" key="4">
    <source>
        <dbReference type="Proteomes" id="UP000198211"/>
    </source>
</evidence>
<proteinExistence type="predicted"/>
<organism evidence="3 4">
    <name type="scientific">Phytophthora megakarya</name>
    <dbReference type="NCBI Taxonomy" id="4795"/>
    <lineage>
        <taxon>Eukaryota</taxon>
        <taxon>Sar</taxon>
        <taxon>Stramenopiles</taxon>
        <taxon>Oomycota</taxon>
        <taxon>Peronosporomycetes</taxon>
        <taxon>Peronosporales</taxon>
        <taxon>Peronosporaceae</taxon>
        <taxon>Phytophthora</taxon>
    </lineage>
</organism>